<dbReference type="Pfam" id="PF00153">
    <property type="entry name" value="Mito_carr"/>
    <property type="match status" value="2"/>
</dbReference>
<dbReference type="EMBL" id="KY684105">
    <property type="protein sequence ID" value="ARF10978.1"/>
    <property type="molecule type" value="Genomic_DNA"/>
</dbReference>
<name>A0A1V0SH63_9VIRU</name>
<dbReference type="PANTHER" id="PTHR45667">
    <property type="entry name" value="S-ADENOSYLMETHIONINE MITOCHONDRIAL CARRIER PROTEIN"/>
    <property type="match status" value="1"/>
</dbReference>
<dbReference type="SUPFAM" id="SSF103506">
    <property type="entry name" value="Mitochondrial carrier"/>
    <property type="match status" value="1"/>
</dbReference>
<evidence type="ECO:0000256" key="8">
    <source>
        <dbReference type="SAM" id="Phobius"/>
    </source>
</evidence>
<comment type="similarity">
    <text evidence="2">Belongs to the mitochondrial carrier (TC 2.A.29) family.</text>
</comment>
<proteinExistence type="inferred from homology"/>
<organism evidence="9">
    <name type="scientific">Hokovirus HKV1</name>
    <dbReference type="NCBI Taxonomy" id="1977638"/>
    <lineage>
        <taxon>Viruses</taxon>
        <taxon>Varidnaviria</taxon>
        <taxon>Bamfordvirae</taxon>
        <taxon>Nucleocytoviricota</taxon>
        <taxon>Megaviricetes</taxon>
        <taxon>Imitervirales</taxon>
        <taxon>Mimiviridae</taxon>
        <taxon>Klosneuvirinae</taxon>
        <taxon>Hokovirus</taxon>
    </lineage>
</organism>
<feature type="transmembrane region" description="Helical" evidence="8">
    <location>
        <begin position="187"/>
        <end position="208"/>
    </location>
</feature>
<evidence type="ECO:0000256" key="6">
    <source>
        <dbReference type="ARBA" id="ARBA00022989"/>
    </source>
</evidence>
<feature type="transmembrane region" description="Helical" evidence="8">
    <location>
        <begin position="229"/>
        <end position="249"/>
    </location>
</feature>
<sequence length="259" mass="29696">MSNKTVNQNIVSSIIASITAELLTIPICTTKTNYQTQIVNGLSIKDYCKNIYKTRGIKGFYNASIYASISQTISQTSKYTIYEYVKKKRNSNTLLDNMINSAASGCISSVLHHPFDYAKINTQINNNTFDIIKKNGIFITYTGYSKTLLRNICTSIVLPINDQYKKIYLNNTNYFATNFATNFNKDFINMFLGPFSASVTSTFILYPLDFIRNRHMANKKLFLGFNILNYYRGMSLGLFRNVLHFVTFMSSVELIKKYY</sequence>
<keyword evidence="6 8" id="KW-1133">Transmembrane helix</keyword>
<evidence type="ECO:0000256" key="2">
    <source>
        <dbReference type="ARBA" id="ARBA00006375"/>
    </source>
</evidence>
<reference evidence="9" key="1">
    <citation type="journal article" date="2017" name="Science">
        <title>Giant viruses with an expanded complement of translation system components.</title>
        <authorList>
            <person name="Schulz F."/>
            <person name="Yutin N."/>
            <person name="Ivanova N.N."/>
            <person name="Ortega D.R."/>
            <person name="Lee T.K."/>
            <person name="Vierheilig J."/>
            <person name="Daims H."/>
            <person name="Horn M."/>
            <person name="Wagner M."/>
            <person name="Jensen G.J."/>
            <person name="Kyrpides N.C."/>
            <person name="Koonin E.V."/>
            <person name="Woyke T."/>
        </authorList>
    </citation>
    <scope>NUCLEOTIDE SEQUENCE</scope>
    <source>
        <strain evidence="9">HKV1</strain>
    </source>
</reference>
<gene>
    <name evidence="9" type="ORF">Hokovirus_3_251</name>
</gene>
<dbReference type="InterPro" id="IPR018108">
    <property type="entry name" value="MCP_transmembrane"/>
</dbReference>
<dbReference type="InterPro" id="IPR023395">
    <property type="entry name" value="MCP_dom_sf"/>
</dbReference>
<keyword evidence="5" id="KW-0677">Repeat</keyword>
<dbReference type="Gene3D" id="1.50.40.10">
    <property type="entry name" value="Mitochondrial carrier domain"/>
    <property type="match status" value="1"/>
</dbReference>
<accession>A0A1V0SH63</accession>
<keyword evidence="4 8" id="KW-0812">Transmembrane</keyword>
<evidence type="ECO:0000256" key="3">
    <source>
        <dbReference type="ARBA" id="ARBA00022448"/>
    </source>
</evidence>
<keyword evidence="7 8" id="KW-0472">Membrane</keyword>
<dbReference type="PROSITE" id="PS50920">
    <property type="entry name" value="SOLCAR"/>
    <property type="match status" value="3"/>
</dbReference>
<evidence type="ECO:0000256" key="5">
    <source>
        <dbReference type="ARBA" id="ARBA00022737"/>
    </source>
</evidence>
<protein>
    <submittedName>
        <fullName evidence="9">Mitochondrial carrier protein</fullName>
    </submittedName>
</protein>
<evidence type="ECO:0000256" key="1">
    <source>
        <dbReference type="ARBA" id="ARBA00004141"/>
    </source>
</evidence>
<evidence type="ECO:0000256" key="4">
    <source>
        <dbReference type="ARBA" id="ARBA00022692"/>
    </source>
</evidence>
<evidence type="ECO:0000256" key="7">
    <source>
        <dbReference type="ARBA" id="ARBA00023136"/>
    </source>
</evidence>
<keyword evidence="3" id="KW-0813">Transport</keyword>
<dbReference type="GO" id="GO:0016020">
    <property type="term" value="C:membrane"/>
    <property type="evidence" value="ECO:0007669"/>
    <property type="project" value="UniProtKB-SubCell"/>
</dbReference>
<comment type="subcellular location">
    <subcellularLocation>
        <location evidence="1">Membrane</location>
        <topology evidence="1">Multi-pass membrane protein</topology>
    </subcellularLocation>
</comment>
<evidence type="ECO:0000313" key="9">
    <source>
        <dbReference type="EMBL" id="ARF10978.1"/>
    </source>
</evidence>